<dbReference type="EMBL" id="CADCSY010000092">
    <property type="protein sequence ID" value="CAA9247200.1"/>
    <property type="molecule type" value="Genomic_DNA"/>
</dbReference>
<name>A0A6J4IAR9_9ACTN</name>
<reference evidence="1" key="1">
    <citation type="submission" date="2020-02" db="EMBL/GenBank/DDBJ databases">
        <authorList>
            <person name="Meier V. D."/>
        </authorList>
    </citation>
    <scope>NUCLEOTIDE SEQUENCE</scope>
    <source>
        <strain evidence="1">AVDCRST_MAG20</strain>
    </source>
</reference>
<organism evidence="1">
    <name type="scientific">uncultured Acidimicrobiales bacterium</name>
    <dbReference type="NCBI Taxonomy" id="310071"/>
    <lineage>
        <taxon>Bacteria</taxon>
        <taxon>Bacillati</taxon>
        <taxon>Actinomycetota</taxon>
        <taxon>Acidimicrobiia</taxon>
        <taxon>Acidimicrobiales</taxon>
        <taxon>environmental samples</taxon>
    </lineage>
</organism>
<dbReference type="AlphaFoldDB" id="A0A6J4IAR9"/>
<accession>A0A6J4IAR9</accession>
<gene>
    <name evidence="1" type="ORF">AVDCRST_MAG20-2156</name>
</gene>
<protein>
    <submittedName>
        <fullName evidence="1">Uncharacterized protein</fullName>
    </submittedName>
</protein>
<evidence type="ECO:0000313" key="1">
    <source>
        <dbReference type="EMBL" id="CAA9247200.1"/>
    </source>
</evidence>
<sequence>MIDAERRAALLGVKLGALVASAAGSSADRRPAPFAAGAGLVEDRAGRAAGWVLADIEPARALGPAVVWAGRNGVDELHLLVDDAGAAGLLARRAPLFTLSPSIWRVEGRTLVAAPPVAHVVEPPLDPRLVEVASIFVAAGGDRVVEHGRVVAEVAGLEVARVSIGPDGEPLLEVGVGRFDREAHAMISGGDIDAPRLAEVVRLVAEHRRPGAPPHPLRSLVPERALRARVVANPSLVGAERLVAVPPVVEAPDLRTALPAPAVGEGTDGAPVVVVCSTGIDLDVVPTAADTWLRDGRGGRLVVAVPTRDAHRVTEELAGALVTPAELVGVPTPDEGGPPS</sequence>
<proteinExistence type="predicted"/>